<dbReference type="Gene3D" id="3.40.50.2000">
    <property type="entry name" value="Glycogen Phosphorylase B"/>
    <property type="match status" value="1"/>
</dbReference>
<keyword evidence="7" id="KW-1003">Cell membrane</keyword>
<keyword evidence="7" id="KW-0448">Lipopolysaccharide biosynthesis</keyword>
<dbReference type="InterPro" id="IPR007507">
    <property type="entry name" value="Glycos_transf_N"/>
</dbReference>
<evidence type="ECO:0000256" key="7">
    <source>
        <dbReference type="RuleBase" id="RU365103"/>
    </source>
</evidence>
<comment type="caution">
    <text evidence="9">The sequence shown here is derived from an EMBL/GenBank/DDBJ whole genome shotgun (WGS) entry which is preliminary data.</text>
</comment>
<dbReference type="RefSeq" id="WP_386270372.1">
    <property type="nucleotide sequence ID" value="NZ_JBHSAS010000006.1"/>
</dbReference>
<organism evidence="9 10">
    <name type="scientific">Zunongwangia endophytica</name>
    <dbReference type="NCBI Taxonomy" id="1808945"/>
    <lineage>
        <taxon>Bacteria</taxon>
        <taxon>Pseudomonadati</taxon>
        <taxon>Bacteroidota</taxon>
        <taxon>Flavobacteriia</taxon>
        <taxon>Flavobacteriales</taxon>
        <taxon>Flavobacteriaceae</taxon>
        <taxon>Zunongwangia</taxon>
    </lineage>
</organism>
<comment type="subcellular location">
    <subcellularLocation>
        <location evidence="7">Cell membrane</location>
    </subcellularLocation>
</comment>
<dbReference type="PANTHER" id="PTHR42755">
    <property type="entry name" value="3-DEOXY-MANNO-OCTULOSONATE CYTIDYLYLTRANSFERASE"/>
    <property type="match status" value="1"/>
</dbReference>
<dbReference type="GO" id="GO:0016740">
    <property type="term" value="F:transferase activity"/>
    <property type="evidence" value="ECO:0007669"/>
    <property type="project" value="UniProtKB-KW"/>
</dbReference>
<comment type="catalytic activity">
    <reaction evidence="6 7">
        <text>lipid IVA (E. coli) + CMP-3-deoxy-beta-D-manno-octulosonate = alpha-Kdo-(2-&gt;6)-lipid IVA (E. coli) + CMP + H(+)</text>
        <dbReference type="Rhea" id="RHEA:28066"/>
        <dbReference type="ChEBI" id="CHEBI:15378"/>
        <dbReference type="ChEBI" id="CHEBI:58603"/>
        <dbReference type="ChEBI" id="CHEBI:60364"/>
        <dbReference type="ChEBI" id="CHEBI:60377"/>
        <dbReference type="ChEBI" id="CHEBI:85987"/>
        <dbReference type="EC" id="2.4.99.12"/>
    </reaction>
</comment>
<comment type="function">
    <text evidence="7">Involved in lipopolysaccharide (LPS) biosynthesis. Catalyzes the transfer of 3-deoxy-D-manno-octulosonate (Kdo) residue(s) from CMP-Kdo to lipid IV(A), the tetraacyldisaccharide-1,4'-bisphosphate precursor of lipid A.</text>
</comment>
<dbReference type="EMBL" id="JBHSAS010000006">
    <property type="protein sequence ID" value="MFC4027261.1"/>
    <property type="molecule type" value="Genomic_DNA"/>
</dbReference>
<dbReference type="InterPro" id="IPR038107">
    <property type="entry name" value="Glycos_transf_N_sf"/>
</dbReference>
<dbReference type="EC" id="2.4.99.12" evidence="2 7"/>
<dbReference type="SUPFAM" id="SSF53756">
    <property type="entry name" value="UDP-Glycosyltransferase/glycogen phosphorylase"/>
    <property type="match status" value="1"/>
</dbReference>
<reference evidence="10" key="1">
    <citation type="journal article" date="2019" name="Int. J. Syst. Evol. Microbiol.">
        <title>The Global Catalogue of Microorganisms (GCM) 10K type strain sequencing project: providing services to taxonomists for standard genome sequencing and annotation.</title>
        <authorList>
            <consortium name="The Broad Institute Genomics Platform"/>
            <consortium name="The Broad Institute Genome Sequencing Center for Infectious Disease"/>
            <person name="Wu L."/>
            <person name="Ma J."/>
        </authorList>
    </citation>
    <scope>NUCLEOTIDE SEQUENCE [LARGE SCALE GENOMIC DNA]</scope>
    <source>
        <strain evidence="10">CECT 9128</strain>
    </source>
</reference>
<gene>
    <name evidence="9" type="ORF">ACFOS1_07585</name>
</gene>
<keyword evidence="10" id="KW-1185">Reference proteome</keyword>
<comment type="similarity">
    <text evidence="7">Belongs to the glycosyltransferase group 1 family.</text>
</comment>
<name>A0ABV8H7M9_9FLAO</name>
<protein>
    <recommendedName>
        <fullName evidence="3 7">3-deoxy-D-manno-octulosonic acid transferase</fullName>
        <shortName evidence="7">Kdo transferase</shortName>
        <ecNumber evidence="2 7">2.4.99.12</ecNumber>
    </recommendedName>
    <alternativeName>
        <fullName evidence="5 7">Lipid IV(A) 3-deoxy-D-manno-octulosonic acid transferase</fullName>
    </alternativeName>
</protein>
<dbReference type="Gene3D" id="3.40.50.11720">
    <property type="entry name" value="3-Deoxy-D-manno-octulosonic-acid transferase, N-terminal domain"/>
    <property type="match status" value="1"/>
</dbReference>
<feature type="domain" description="3-deoxy-D-manno-octulosonic-acid transferase N-terminal" evidence="8">
    <location>
        <begin position="52"/>
        <end position="212"/>
    </location>
</feature>
<evidence type="ECO:0000256" key="4">
    <source>
        <dbReference type="ARBA" id="ARBA00022679"/>
    </source>
</evidence>
<evidence type="ECO:0000313" key="10">
    <source>
        <dbReference type="Proteomes" id="UP001595793"/>
    </source>
</evidence>
<evidence type="ECO:0000256" key="5">
    <source>
        <dbReference type="ARBA" id="ARBA00031445"/>
    </source>
</evidence>
<proteinExistence type="inferred from homology"/>
<dbReference type="PANTHER" id="PTHR42755:SF1">
    <property type="entry name" value="3-DEOXY-D-MANNO-OCTULOSONIC ACID TRANSFERASE, MITOCHONDRIAL-RELATED"/>
    <property type="match status" value="1"/>
</dbReference>
<evidence type="ECO:0000313" key="9">
    <source>
        <dbReference type="EMBL" id="MFC4027261.1"/>
    </source>
</evidence>
<dbReference type="Pfam" id="PF04413">
    <property type="entry name" value="Glycos_transf_N"/>
    <property type="match status" value="1"/>
</dbReference>
<keyword evidence="7" id="KW-0472">Membrane</keyword>
<keyword evidence="4 7" id="KW-0808">Transferase</keyword>
<evidence type="ECO:0000256" key="3">
    <source>
        <dbReference type="ARBA" id="ARBA00019077"/>
    </source>
</evidence>
<evidence type="ECO:0000256" key="1">
    <source>
        <dbReference type="ARBA" id="ARBA00004713"/>
    </source>
</evidence>
<comment type="pathway">
    <text evidence="1 7">Bacterial outer membrane biogenesis; LPS core biosynthesis.</text>
</comment>
<evidence type="ECO:0000256" key="2">
    <source>
        <dbReference type="ARBA" id="ARBA00012621"/>
    </source>
</evidence>
<dbReference type="Proteomes" id="UP001595793">
    <property type="component" value="Unassembled WGS sequence"/>
</dbReference>
<evidence type="ECO:0000259" key="8">
    <source>
        <dbReference type="Pfam" id="PF04413"/>
    </source>
</evidence>
<dbReference type="InterPro" id="IPR039901">
    <property type="entry name" value="Kdotransferase"/>
</dbReference>
<sequence>MQFKFFVLRGIYNLLTNLTKAALPLPAQFNPKLKLFVEGRKSVFQKLETLDLSEEWIWFHAASLGEFEQAVPIMEAMKKNYPNYRILVSFYSPSGYENKKSHPLADAIVYLPIDTPSNAKRFVTTLQPKLAFFIKYDIWPNFLKELKDHQIRTFLISGAFRKDQIYFKPYGSLFREALHVFEHIFLQNESSKALLETITIENTTVSGDTRFDRVARQLEYDNTLNFVAEFKQNKTCIVAGSTWPEDDAILLDYINTAPEEVKFIIAPHEIKPEKIARLKAQISKNTILFSEKNNAEIQQYQVLIIDTIGLLTKIYNYADVAYVGGAAGTSGLHNILEPATFGVPIIIGKNFEKFPEARQLQKLAGLFSVASAEEFKDATTKLVDDKTFREKTGMISGHFINSNTGATAAVISYLKNHDS</sequence>
<accession>A0ABV8H7M9</accession>
<evidence type="ECO:0000256" key="6">
    <source>
        <dbReference type="ARBA" id="ARBA00049183"/>
    </source>
</evidence>